<reference evidence="1 2" key="1">
    <citation type="submission" date="2018-04" db="EMBL/GenBank/DDBJ databases">
        <title>Genomic Encyclopedia of Type Strains, Phase IV (KMG-IV): sequencing the most valuable type-strain genomes for metagenomic binning, comparative biology and taxonomic classification.</title>
        <authorList>
            <person name="Goeker M."/>
        </authorList>
    </citation>
    <scope>NUCLEOTIDE SEQUENCE [LARGE SCALE GENOMIC DNA]</scope>
    <source>
        <strain evidence="1 2">DSM 10065</strain>
    </source>
</reference>
<dbReference type="Proteomes" id="UP000246145">
    <property type="component" value="Unassembled WGS sequence"/>
</dbReference>
<accession>A0A2U1CRW3</accession>
<protein>
    <submittedName>
        <fullName evidence="1">Uncharacterized protein</fullName>
    </submittedName>
</protein>
<sequence>MNEQILFDARDRVKAQQMAMARNISKLTTKTAQKRQAHLLCESLKQSIRARA</sequence>
<proteinExistence type="predicted"/>
<evidence type="ECO:0000313" key="2">
    <source>
        <dbReference type="Proteomes" id="UP000246145"/>
    </source>
</evidence>
<comment type="caution">
    <text evidence="1">The sequence shown here is derived from an EMBL/GenBank/DDBJ whole genome shotgun (WGS) entry which is preliminary data.</text>
</comment>
<gene>
    <name evidence="1" type="ORF">C7440_1037</name>
</gene>
<dbReference type="EMBL" id="QEKO01000001">
    <property type="protein sequence ID" value="PVY68626.1"/>
    <property type="molecule type" value="Genomic_DNA"/>
</dbReference>
<keyword evidence="2" id="KW-1185">Reference proteome</keyword>
<organism evidence="1 2">
    <name type="scientific">Pusillimonas noertemannii</name>
    <dbReference type="NCBI Taxonomy" id="305977"/>
    <lineage>
        <taxon>Bacteria</taxon>
        <taxon>Pseudomonadati</taxon>
        <taxon>Pseudomonadota</taxon>
        <taxon>Betaproteobacteria</taxon>
        <taxon>Burkholderiales</taxon>
        <taxon>Alcaligenaceae</taxon>
        <taxon>Pusillimonas</taxon>
    </lineage>
</organism>
<name>A0A2U1CRW3_9BURK</name>
<evidence type="ECO:0000313" key="1">
    <source>
        <dbReference type="EMBL" id="PVY68626.1"/>
    </source>
</evidence>
<dbReference type="AlphaFoldDB" id="A0A2U1CRW3"/>